<sequence>MKIEDIREFTFPNPGYDLWKTTAEASLKGKNIDSLKTHTYEDIQLNPIYFDGTLKEELPGEYPFTRGISSQGYKDRPWGITQTLKESDYKALLKRIEKILLSGQNVICFDFTSLKDLNSSAFEELVESIEKKGLPLYLDLKGMQSSFYTLADEAQTLQRSFSFRGVAAEDIISEAAKTGQLPEKQELFFAEWARRIEKMDSIMPGVKSILVKSSVYHNAGANAVQELAMALSLGVEYLHRAEENGLSIETAAGKMIFSFALDSNFFMGAAKLRAARRLWSMIGKSYKADHNAFKMEIHAETSSFTQTYYDSHVNILRSANQAFAAVIGGIQYLEVHPFDSISTGKNELSDRIARNIHFILAEEAHLKYVADPAAGSWYIEDLTDQLTKAAWDAFLEMEDRGGALAILESGWIQGQISKVFEEKSDSVLRRKERIIGTNVYADIHEKKTAVRITDQNSAMKELDFSKYGVHSITPLTPKRLPLNIEEIRKSTEHFNENQGVSLKMGLISLNSLKTTKPRADFISGFFSAAGIPAVQSKEIQSEQAALGVVNENPDIQHFCICGSDSDYENMAECIIRAIKRKYPSKKIYIAGQLQDPLAGSLQQAGLDGTIHTNTSLAYISEIFQDMESEH</sequence>
<reference evidence="7 8" key="1">
    <citation type="submission" date="2021-01" db="EMBL/GenBank/DDBJ databases">
        <title>Genomic Encyclopedia of Type Strains, Phase IV (KMG-IV): sequencing the most valuable type-strain genomes for metagenomic binning, comparative biology and taxonomic classification.</title>
        <authorList>
            <person name="Goeker M."/>
        </authorList>
    </citation>
    <scope>NUCLEOTIDE SEQUENCE [LARGE SCALE GENOMIC DNA]</scope>
    <source>
        <strain evidence="7 8">DSM 105482</strain>
    </source>
</reference>
<dbReference type="InterPro" id="IPR006099">
    <property type="entry name" value="MeMalonylCoA_mutase_a/b_cat"/>
</dbReference>
<dbReference type="Pfam" id="PF01642">
    <property type="entry name" value="MM_CoA_mutase"/>
    <property type="match status" value="2"/>
</dbReference>
<evidence type="ECO:0000256" key="1">
    <source>
        <dbReference type="ARBA" id="ARBA00001922"/>
    </source>
</evidence>
<dbReference type="InterPro" id="IPR016176">
    <property type="entry name" value="Cbl-dep_enz_cat"/>
</dbReference>
<keyword evidence="8" id="KW-1185">Reference proteome</keyword>
<dbReference type="PANTHER" id="PTHR48101:SF1">
    <property type="entry name" value="METHYLMALONYL-COA MUTASE, LARGE SUBUNIT"/>
    <property type="match status" value="1"/>
</dbReference>
<evidence type="ECO:0000259" key="6">
    <source>
        <dbReference type="Pfam" id="PF01642"/>
    </source>
</evidence>
<evidence type="ECO:0000256" key="5">
    <source>
        <dbReference type="ARBA" id="ARBA00023285"/>
    </source>
</evidence>
<comment type="similarity">
    <text evidence="2">Belongs to the methylmalonyl-CoA mutase family.</text>
</comment>
<dbReference type="SUPFAM" id="SSF52242">
    <property type="entry name" value="Cobalamin (vitamin B12)-binding domain"/>
    <property type="match status" value="1"/>
</dbReference>
<evidence type="ECO:0000313" key="8">
    <source>
        <dbReference type="Proteomes" id="UP000823486"/>
    </source>
</evidence>
<dbReference type="Gene3D" id="3.20.20.240">
    <property type="entry name" value="Methylmalonyl-CoA mutase"/>
    <property type="match status" value="1"/>
</dbReference>
<dbReference type="EC" id="5.4.99.2" evidence="7"/>
<comment type="caution">
    <text evidence="7">The sequence shown here is derived from an EMBL/GenBank/DDBJ whole genome shotgun (WGS) entry which is preliminary data.</text>
</comment>
<name>A0ABS2QJ90_9BACI</name>
<dbReference type="Proteomes" id="UP000823486">
    <property type="component" value="Unassembled WGS sequence"/>
</dbReference>
<protein>
    <submittedName>
        <fullName evidence="7">Methylmalonyl-CoA mutase</fullName>
        <ecNumber evidence="7">5.4.99.2</ecNumber>
    </submittedName>
</protein>
<proteinExistence type="inferred from homology"/>
<accession>A0ABS2QJ90</accession>
<comment type="cofactor">
    <cofactor evidence="1">
        <name>adenosylcob(III)alamin</name>
        <dbReference type="ChEBI" id="CHEBI:18408"/>
    </cofactor>
</comment>
<dbReference type="EMBL" id="JAFBFI010000011">
    <property type="protein sequence ID" value="MBM7693230.1"/>
    <property type="molecule type" value="Genomic_DNA"/>
</dbReference>
<dbReference type="GO" id="GO:0004494">
    <property type="term" value="F:methylmalonyl-CoA mutase activity"/>
    <property type="evidence" value="ECO:0007669"/>
    <property type="project" value="UniProtKB-EC"/>
</dbReference>
<evidence type="ECO:0000313" key="7">
    <source>
        <dbReference type="EMBL" id="MBM7693230.1"/>
    </source>
</evidence>
<organism evidence="7 8">
    <name type="scientific">Peribacillus deserti</name>
    <dbReference type="NCBI Taxonomy" id="673318"/>
    <lineage>
        <taxon>Bacteria</taxon>
        <taxon>Bacillati</taxon>
        <taxon>Bacillota</taxon>
        <taxon>Bacilli</taxon>
        <taxon>Bacillales</taxon>
        <taxon>Bacillaceae</taxon>
        <taxon>Peribacillus</taxon>
    </lineage>
</organism>
<evidence type="ECO:0000256" key="4">
    <source>
        <dbReference type="ARBA" id="ARBA00023235"/>
    </source>
</evidence>
<keyword evidence="4 7" id="KW-0413">Isomerase</keyword>
<keyword evidence="3" id="KW-0846">Cobalamin</keyword>
<dbReference type="RefSeq" id="WP_204543936.1">
    <property type="nucleotide sequence ID" value="NZ_JAFBFI010000011.1"/>
</dbReference>
<evidence type="ECO:0000256" key="3">
    <source>
        <dbReference type="ARBA" id="ARBA00022628"/>
    </source>
</evidence>
<dbReference type="PANTHER" id="PTHR48101">
    <property type="entry name" value="METHYLMALONYL-COA MUTASE, MITOCHONDRIAL-RELATED"/>
    <property type="match status" value="1"/>
</dbReference>
<feature type="domain" description="Methylmalonyl-CoA mutase alpha/beta chain catalytic" evidence="6">
    <location>
        <begin position="39"/>
        <end position="111"/>
    </location>
</feature>
<dbReference type="InterPro" id="IPR036724">
    <property type="entry name" value="Cobalamin-bd_sf"/>
</dbReference>
<feature type="domain" description="Methylmalonyl-CoA mutase alpha/beta chain catalytic" evidence="6">
    <location>
        <begin position="146"/>
        <end position="458"/>
    </location>
</feature>
<gene>
    <name evidence="7" type="ORF">JOC77_002670</name>
</gene>
<keyword evidence="5" id="KW-0170">Cobalt</keyword>
<evidence type="ECO:0000256" key="2">
    <source>
        <dbReference type="ARBA" id="ARBA00008465"/>
    </source>
</evidence>
<dbReference type="Gene3D" id="3.40.50.280">
    <property type="entry name" value="Cobalamin-binding domain"/>
    <property type="match status" value="1"/>
</dbReference>
<dbReference type="SUPFAM" id="SSF51703">
    <property type="entry name" value="Cobalamin (vitamin B12)-dependent enzymes"/>
    <property type="match status" value="1"/>
</dbReference>